<dbReference type="InParanoid" id="T1F644"/>
<reference evidence="3" key="3">
    <citation type="submission" date="2015-06" db="UniProtKB">
        <authorList>
            <consortium name="EnsemblMetazoa"/>
        </authorList>
    </citation>
    <scope>IDENTIFICATION</scope>
</reference>
<dbReference type="GeneID" id="20204293"/>
<name>T1F644_HELRO</name>
<evidence type="ECO:0000313" key="2">
    <source>
        <dbReference type="EMBL" id="ESO03885.1"/>
    </source>
</evidence>
<dbReference type="AlphaFoldDB" id="T1F644"/>
<protein>
    <submittedName>
        <fullName evidence="2 3">Uncharacterized protein</fullName>
    </submittedName>
</protein>
<dbReference type="EMBL" id="AMQM01004400">
    <property type="status" value="NOT_ANNOTATED_CDS"/>
    <property type="molecule type" value="Genomic_DNA"/>
</dbReference>
<accession>T1F644</accession>
<proteinExistence type="predicted"/>
<dbReference type="RefSeq" id="XP_009017821.1">
    <property type="nucleotide sequence ID" value="XM_009019573.1"/>
</dbReference>
<organism evidence="3 4">
    <name type="scientific">Helobdella robusta</name>
    <name type="common">Californian leech</name>
    <dbReference type="NCBI Taxonomy" id="6412"/>
    <lineage>
        <taxon>Eukaryota</taxon>
        <taxon>Metazoa</taxon>
        <taxon>Spiralia</taxon>
        <taxon>Lophotrochozoa</taxon>
        <taxon>Annelida</taxon>
        <taxon>Clitellata</taxon>
        <taxon>Hirudinea</taxon>
        <taxon>Rhynchobdellida</taxon>
        <taxon>Glossiphoniidae</taxon>
        <taxon>Helobdella</taxon>
    </lineage>
</organism>
<reference evidence="2 4" key="2">
    <citation type="journal article" date="2013" name="Nature">
        <title>Insights into bilaterian evolution from three spiralian genomes.</title>
        <authorList>
            <person name="Simakov O."/>
            <person name="Marletaz F."/>
            <person name="Cho S.J."/>
            <person name="Edsinger-Gonzales E."/>
            <person name="Havlak P."/>
            <person name="Hellsten U."/>
            <person name="Kuo D.H."/>
            <person name="Larsson T."/>
            <person name="Lv J."/>
            <person name="Arendt D."/>
            <person name="Savage R."/>
            <person name="Osoegawa K."/>
            <person name="de Jong P."/>
            <person name="Grimwood J."/>
            <person name="Chapman J.A."/>
            <person name="Shapiro H."/>
            <person name="Aerts A."/>
            <person name="Otillar R.P."/>
            <person name="Terry A.Y."/>
            <person name="Boore J.L."/>
            <person name="Grigoriev I.V."/>
            <person name="Lindberg D.R."/>
            <person name="Seaver E.C."/>
            <person name="Weisblat D.A."/>
            <person name="Putnam N.H."/>
            <person name="Rokhsar D.S."/>
        </authorList>
    </citation>
    <scope>NUCLEOTIDE SEQUENCE</scope>
</reference>
<dbReference type="EMBL" id="KB096551">
    <property type="protein sequence ID" value="ESO03885.1"/>
    <property type="molecule type" value="Genomic_DNA"/>
</dbReference>
<evidence type="ECO:0000313" key="3">
    <source>
        <dbReference type="EnsemblMetazoa" id="HelroP172910"/>
    </source>
</evidence>
<dbReference type="CTD" id="20204293"/>
<feature type="compositionally biased region" description="Basic and acidic residues" evidence="1">
    <location>
        <begin position="61"/>
        <end position="78"/>
    </location>
</feature>
<feature type="region of interest" description="Disordered" evidence="1">
    <location>
        <begin position="46"/>
        <end position="105"/>
    </location>
</feature>
<evidence type="ECO:0000313" key="4">
    <source>
        <dbReference type="Proteomes" id="UP000015101"/>
    </source>
</evidence>
<reference evidence="4" key="1">
    <citation type="submission" date="2012-12" db="EMBL/GenBank/DDBJ databases">
        <authorList>
            <person name="Hellsten U."/>
            <person name="Grimwood J."/>
            <person name="Chapman J.A."/>
            <person name="Shapiro H."/>
            <person name="Aerts A."/>
            <person name="Otillar R.P."/>
            <person name="Terry A.Y."/>
            <person name="Boore J.L."/>
            <person name="Simakov O."/>
            <person name="Marletaz F."/>
            <person name="Cho S.-J."/>
            <person name="Edsinger-Gonzales E."/>
            <person name="Havlak P."/>
            <person name="Kuo D.-H."/>
            <person name="Larsson T."/>
            <person name="Lv J."/>
            <person name="Arendt D."/>
            <person name="Savage R."/>
            <person name="Osoegawa K."/>
            <person name="de Jong P."/>
            <person name="Lindberg D.R."/>
            <person name="Seaver E.C."/>
            <person name="Weisblat D.A."/>
            <person name="Putnam N.H."/>
            <person name="Grigoriev I.V."/>
            <person name="Rokhsar D.S."/>
        </authorList>
    </citation>
    <scope>NUCLEOTIDE SEQUENCE</scope>
</reference>
<dbReference type="Proteomes" id="UP000015101">
    <property type="component" value="Unassembled WGS sequence"/>
</dbReference>
<sequence>MSFRNTTNEQVKAVEICSCHLMDQLLNEYVDTETKTTTTFINKNVEGDDCEIDDDDDNDDDNNKHRNDDDDSGKHDSDEFTTSSEKGNDGDEEYEDDVYRNISDSNSDDSMFRKTVIINNDVIISNNNDIINNDSEGGSFHKTAFSHSTPKQELQELQQNNTQLIDKLKNLDKSFSESSGYSAFYDEIFNNIDFKINRTKNSSEDDDDGDESDWLQPIYFGSESNNSYKNSTLTNVTQMNDDSFNVSLVSSIWEAESGRLPCKRNINDINDIKHSTSVKNDNNTNENDGDLSCKIKFDFHKYIKYNQNSSKHINLSSSEEDYTKESYWLSPIYFDFNTTNNNNKKNTNNSISRTANKINNVINQKIQKNIGENISDNKNHTKQFNFSLIEEDESDESAWLSPIYFNFNTTPNDNNNISNKINYDINQKNQEKIYENISDNKNLTKQFNFSLIEEDESDVSAPIYFNFNKTPNANNNISNKINNDMNQKNYYENISDNKNNNKHINFSLIEEDESDESDWTSPIYFDFNNANNNDIYNQNNMKFNIQLFSRSVAAATTTTTRLIRVRMQIREKKTYFKEFFKESEKSFIKGNENPTLLTANCLYDNNNDNINFINNNNLQRKWKFHSK</sequence>
<gene>
    <name evidence="3" type="primary">20204293</name>
    <name evidence="2" type="ORF">HELRODRAFT_172910</name>
</gene>
<evidence type="ECO:0000256" key="1">
    <source>
        <dbReference type="SAM" id="MobiDB-lite"/>
    </source>
</evidence>
<feature type="compositionally biased region" description="Acidic residues" evidence="1">
    <location>
        <begin position="47"/>
        <end position="60"/>
    </location>
</feature>
<dbReference type="EnsemblMetazoa" id="HelroT172910">
    <property type="protein sequence ID" value="HelroP172910"/>
    <property type="gene ID" value="HelroG172910"/>
</dbReference>
<dbReference type="KEGG" id="hro:HELRODRAFT_172910"/>
<keyword evidence="4" id="KW-1185">Reference proteome</keyword>
<dbReference type="HOGENOM" id="CLU_436330_0_0_1"/>